<evidence type="ECO:0000313" key="1">
    <source>
        <dbReference type="EMBL" id="CZS98802.1"/>
    </source>
</evidence>
<dbReference type="EMBL" id="FJUX01000038">
    <property type="protein sequence ID" value="CZS98802.1"/>
    <property type="molecule type" value="Genomic_DNA"/>
</dbReference>
<evidence type="ECO:0000313" key="2">
    <source>
        <dbReference type="Proteomes" id="UP000178912"/>
    </source>
</evidence>
<dbReference type="OrthoDB" id="3562861at2759"/>
<proteinExistence type="predicted"/>
<dbReference type="Proteomes" id="UP000178912">
    <property type="component" value="Unassembled WGS sequence"/>
</dbReference>
<name>A0A1E1KLC3_9HELO</name>
<sequence length="309" mass="34807">MALSTFAIDIGCSFIHLVNCTLLLFLTTVFDFPTPPTTPSLQLSYCNLISIPYFQTKRIESSKSEASEDAFFVYSFWLITGQIDFARLLSFSAYCQTEAYIGDEYSISEEWVHMAKLNLLIECYIICDYIQAPLSFLDLVMSCIIDTYREICEANHCRIPLGQLFNIWEPTCPATLLLGMKQASLPTTEAILCRLVNVLAPSSNPISISNMKEMKVHKAKAPANNLMKPFPLIAEAPFAFSQASRKMGHETLLSPVHSRQMIRLGDKPQKQAVSKHSRLLLQDSLKLKEHDLSFQTVAVKDNVFCNGNR</sequence>
<accession>A0A1E1KLC3</accession>
<protein>
    <submittedName>
        <fullName evidence="1">Uncharacterized protein</fullName>
    </submittedName>
</protein>
<dbReference type="AlphaFoldDB" id="A0A1E1KLC3"/>
<reference evidence="2" key="1">
    <citation type="submission" date="2016-03" db="EMBL/GenBank/DDBJ databases">
        <authorList>
            <person name="Guldener U."/>
        </authorList>
    </citation>
    <scope>NUCLEOTIDE SEQUENCE [LARGE SCALE GENOMIC DNA]</scope>
    <source>
        <strain evidence="2">04CH-RAC-A.6.1</strain>
    </source>
</reference>
<gene>
    <name evidence="1" type="ORF">RAG0_07357</name>
</gene>
<organism evidence="1 2">
    <name type="scientific">Rhynchosporium agropyri</name>
    <dbReference type="NCBI Taxonomy" id="914238"/>
    <lineage>
        <taxon>Eukaryota</taxon>
        <taxon>Fungi</taxon>
        <taxon>Dikarya</taxon>
        <taxon>Ascomycota</taxon>
        <taxon>Pezizomycotina</taxon>
        <taxon>Leotiomycetes</taxon>
        <taxon>Helotiales</taxon>
        <taxon>Ploettnerulaceae</taxon>
        <taxon>Rhynchosporium</taxon>
    </lineage>
</organism>
<keyword evidence="2" id="KW-1185">Reference proteome</keyword>